<evidence type="ECO:0000313" key="3">
    <source>
        <dbReference type="Proteomes" id="UP000295773"/>
    </source>
</evidence>
<feature type="transmembrane region" description="Helical" evidence="1">
    <location>
        <begin position="51"/>
        <end position="72"/>
    </location>
</feature>
<dbReference type="GeneID" id="73796376"/>
<feature type="transmembrane region" description="Helical" evidence="1">
    <location>
        <begin position="20"/>
        <end position="39"/>
    </location>
</feature>
<feature type="transmembrane region" description="Helical" evidence="1">
    <location>
        <begin position="220"/>
        <end position="245"/>
    </location>
</feature>
<keyword evidence="1" id="KW-0472">Membrane</keyword>
<keyword evidence="1" id="KW-0812">Transmembrane</keyword>
<dbReference type="RefSeq" id="WP_008687318.1">
    <property type="nucleotide sequence ID" value="NZ_AP024510.1"/>
</dbReference>
<comment type="caution">
    <text evidence="2">The sequence shown here is derived from an EMBL/GenBank/DDBJ whole genome shotgun (WGS) entry which is preliminary data.</text>
</comment>
<feature type="transmembrane region" description="Helical" evidence="1">
    <location>
        <begin position="96"/>
        <end position="115"/>
    </location>
</feature>
<protein>
    <recommendedName>
        <fullName evidence="4">DUF975 family protein</fullName>
    </recommendedName>
</protein>
<evidence type="ECO:0000256" key="1">
    <source>
        <dbReference type="SAM" id="Phobius"/>
    </source>
</evidence>
<evidence type="ECO:0000313" key="2">
    <source>
        <dbReference type="EMBL" id="TCU63146.1"/>
    </source>
</evidence>
<reference evidence="2 3" key="1">
    <citation type="submission" date="2019-03" db="EMBL/GenBank/DDBJ databases">
        <title>Genomic Encyclopedia of Type Strains, Phase IV (KMG-IV): sequencing the most valuable type-strain genomes for metagenomic binning, comparative biology and taxonomic classification.</title>
        <authorList>
            <person name="Goeker M."/>
        </authorList>
    </citation>
    <scope>NUCLEOTIDE SEQUENCE [LARGE SCALE GENOMIC DNA]</scope>
    <source>
        <strain evidence="2 3">DSM 29481</strain>
    </source>
</reference>
<keyword evidence="1" id="KW-1133">Transmembrane helix</keyword>
<feature type="transmembrane region" description="Helical" evidence="1">
    <location>
        <begin position="121"/>
        <end position="146"/>
    </location>
</feature>
<sequence>MDTYHEIKMQVKTQLKGHFLFLYGWLLFVSLLIALIQNVGGFLGNGLGATLLSLALSLLCVVVNNTMLFLFIQRVRSLRFRKQDIRYSFSKAGEQIVIGLCLSLLQLFLQIAVSVCAFLPILYMLVSAFLSLFFVYWYACIAWLIYDQDTHIKDLFIKPLHIMKVQASALFWAGGFYVLWNILSQIGLSMVLKPFIKESDSLEQALLTLVQQGADHMETIWLLLAFCIVYFLVQYVILVVLYTFLANVYEMSRERS</sequence>
<organism evidence="2 3">
    <name type="scientific">Longicatena caecimuris</name>
    <dbReference type="NCBI Taxonomy" id="1796635"/>
    <lineage>
        <taxon>Bacteria</taxon>
        <taxon>Bacillati</taxon>
        <taxon>Bacillota</taxon>
        <taxon>Erysipelotrichia</taxon>
        <taxon>Erysipelotrichales</taxon>
        <taxon>Erysipelotrichaceae</taxon>
        <taxon>Longicatena</taxon>
    </lineage>
</organism>
<dbReference type="Proteomes" id="UP000295773">
    <property type="component" value="Unassembled WGS sequence"/>
</dbReference>
<feature type="transmembrane region" description="Helical" evidence="1">
    <location>
        <begin position="167"/>
        <end position="192"/>
    </location>
</feature>
<keyword evidence="3" id="KW-1185">Reference proteome</keyword>
<gene>
    <name evidence="2" type="ORF">EDD61_102149</name>
</gene>
<evidence type="ECO:0008006" key="4">
    <source>
        <dbReference type="Google" id="ProtNLM"/>
    </source>
</evidence>
<dbReference type="AlphaFoldDB" id="A0A4R3TND6"/>
<proteinExistence type="predicted"/>
<accession>A0A4R3TND6</accession>
<dbReference type="EMBL" id="SMBP01000002">
    <property type="protein sequence ID" value="TCU63146.1"/>
    <property type="molecule type" value="Genomic_DNA"/>
</dbReference>
<name>A0A4R3TND6_9FIRM</name>